<protein>
    <submittedName>
        <fullName evidence="1">Uncharacterized protein</fullName>
    </submittedName>
</protein>
<sequence>MAKLTRGICTALGGVAPPTALRDLSRRLLSWVSTPSSRHFLPTLSPPSRPLTIISTCSAPNLSPLILREPPSQISFLSLLRHFSTLRGRLVPEIAVHFALFHNFWNAQSLRL</sequence>
<comment type="caution">
    <text evidence="1">The sequence shown here is derived from an EMBL/GenBank/DDBJ whole genome shotgun (WGS) entry which is preliminary data.</text>
</comment>
<evidence type="ECO:0000313" key="1">
    <source>
        <dbReference type="EMBL" id="KAG0573633.1"/>
    </source>
</evidence>
<reference evidence="1" key="1">
    <citation type="submission" date="2020-06" db="EMBL/GenBank/DDBJ databases">
        <title>WGS assembly of Ceratodon purpureus strain R40.</title>
        <authorList>
            <person name="Carey S.B."/>
            <person name="Jenkins J."/>
            <person name="Shu S."/>
            <person name="Lovell J.T."/>
            <person name="Sreedasyam A."/>
            <person name="Maumus F."/>
            <person name="Tiley G.P."/>
            <person name="Fernandez-Pozo N."/>
            <person name="Barry K."/>
            <person name="Chen C."/>
            <person name="Wang M."/>
            <person name="Lipzen A."/>
            <person name="Daum C."/>
            <person name="Saski C.A."/>
            <person name="Payton A.C."/>
            <person name="Mcbreen J.C."/>
            <person name="Conrad R.E."/>
            <person name="Kollar L.M."/>
            <person name="Olsson S."/>
            <person name="Huttunen S."/>
            <person name="Landis J.B."/>
            <person name="Wickett N.J."/>
            <person name="Johnson M.G."/>
            <person name="Rensing S.A."/>
            <person name="Grimwood J."/>
            <person name="Schmutz J."/>
            <person name="Mcdaniel S.F."/>
        </authorList>
    </citation>
    <scope>NUCLEOTIDE SEQUENCE</scope>
    <source>
        <strain evidence="1">R40</strain>
    </source>
</reference>
<keyword evidence="2" id="KW-1185">Reference proteome</keyword>
<name>A0A8T0HSV8_CERPU</name>
<accession>A0A8T0HSV8</accession>
<organism evidence="1 2">
    <name type="scientific">Ceratodon purpureus</name>
    <name type="common">Fire moss</name>
    <name type="synonym">Dicranum purpureum</name>
    <dbReference type="NCBI Taxonomy" id="3225"/>
    <lineage>
        <taxon>Eukaryota</taxon>
        <taxon>Viridiplantae</taxon>
        <taxon>Streptophyta</taxon>
        <taxon>Embryophyta</taxon>
        <taxon>Bryophyta</taxon>
        <taxon>Bryophytina</taxon>
        <taxon>Bryopsida</taxon>
        <taxon>Dicranidae</taxon>
        <taxon>Pseudoditrichales</taxon>
        <taxon>Ditrichaceae</taxon>
        <taxon>Ceratodon</taxon>
    </lineage>
</organism>
<dbReference type="Proteomes" id="UP000822688">
    <property type="component" value="Chromosome V"/>
</dbReference>
<gene>
    <name evidence="1" type="ORF">KC19_VG195400</name>
</gene>
<evidence type="ECO:0000313" key="2">
    <source>
        <dbReference type="Proteomes" id="UP000822688"/>
    </source>
</evidence>
<proteinExistence type="predicted"/>
<dbReference type="EMBL" id="CM026426">
    <property type="protein sequence ID" value="KAG0573633.1"/>
    <property type="molecule type" value="Genomic_DNA"/>
</dbReference>
<dbReference type="AlphaFoldDB" id="A0A8T0HSV8"/>